<reference evidence="2" key="1">
    <citation type="submission" date="2020-09" db="EMBL/GenBank/DDBJ databases">
        <title>Streptomyces canutascabiei sp. nov., which causes potato common scab and is distributed across the world.</title>
        <authorList>
            <person name="Nguyen H.P."/>
            <person name="Weisberg A.J."/>
            <person name="Chang J.H."/>
            <person name="Clarke C.R."/>
        </authorList>
    </citation>
    <scope>NUCLEOTIDE SEQUENCE</scope>
    <source>
        <strain evidence="2">ID-01-6.2a</strain>
    </source>
</reference>
<evidence type="ECO:0000313" key="3">
    <source>
        <dbReference type="Proteomes" id="UP000661025"/>
    </source>
</evidence>
<dbReference type="GeneID" id="79935873"/>
<sequence length="71" mass="8171">MEQRRHQRHRPKARARCRPLGEPGLAAIADNVHRCASALVSSAAQRPRAKVLRRTQRRHRRQRDAAEDMGV</sequence>
<organism evidence="2 3">
    <name type="scientific">Streptomyces caniscabiei</name>
    <dbReference type="NCBI Taxonomy" id="2746961"/>
    <lineage>
        <taxon>Bacteria</taxon>
        <taxon>Bacillati</taxon>
        <taxon>Actinomycetota</taxon>
        <taxon>Actinomycetes</taxon>
        <taxon>Kitasatosporales</taxon>
        <taxon>Streptomycetaceae</taxon>
        <taxon>Streptomyces</taxon>
    </lineage>
</organism>
<dbReference type="RefSeq" id="WP_192365642.1">
    <property type="nucleotide sequence ID" value="NZ_CP119182.1"/>
</dbReference>
<gene>
    <name evidence="2" type="ORF">IHE70_41285</name>
</gene>
<feature type="region of interest" description="Disordered" evidence="1">
    <location>
        <begin position="40"/>
        <end position="71"/>
    </location>
</feature>
<protein>
    <submittedName>
        <fullName evidence="2">Uncharacterized protein</fullName>
    </submittedName>
</protein>
<evidence type="ECO:0000313" key="2">
    <source>
        <dbReference type="EMBL" id="MBD9729508.1"/>
    </source>
</evidence>
<evidence type="ECO:0000256" key="1">
    <source>
        <dbReference type="SAM" id="MobiDB-lite"/>
    </source>
</evidence>
<comment type="caution">
    <text evidence="2">The sequence shown here is derived from an EMBL/GenBank/DDBJ whole genome shotgun (WGS) entry which is preliminary data.</text>
</comment>
<proteinExistence type="predicted"/>
<accession>A0A927QJG7</accession>
<name>A0A927QJG7_9ACTN</name>
<dbReference type="EMBL" id="JACYXT010000027">
    <property type="protein sequence ID" value="MBD9729508.1"/>
    <property type="molecule type" value="Genomic_DNA"/>
</dbReference>
<dbReference type="AlphaFoldDB" id="A0A927QJG7"/>
<feature type="compositionally biased region" description="Basic residues" evidence="1">
    <location>
        <begin position="47"/>
        <end position="62"/>
    </location>
</feature>
<dbReference type="Proteomes" id="UP000661025">
    <property type="component" value="Unassembled WGS sequence"/>
</dbReference>